<comment type="caution">
    <text evidence="9">The sequence shown here is derived from an EMBL/GenBank/DDBJ whole genome shotgun (WGS) entry which is preliminary data.</text>
</comment>
<keyword evidence="3 8" id="KW-0489">Methyltransferase</keyword>
<evidence type="ECO:0000256" key="5">
    <source>
        <dbReference type="ARBA" id="ARBA00022968"/>
    </source>
</evidence>
<comment type="subcellular location">
    <subcellularLocation>
        <location evidence="7">Endomembrane system</location>
        <topology evidence="7">Single-pass membrane protein</topology>
    </subcellularLocation>
    <subcellularLocation>
        <location evidence="1 8">Membrane</location>
        <topology evidence="1 8">Single-pass type II membrane protein</topology>
    </subcellularLocation>
</comment>
<keyword evidence="8" id="KW-0472">Membrane</keyword>
<proteinExistence type="inferred from homology"/>
<dbReference type="EMBL" id="JAKUCV010007202">
    <property type="protein sequence ID" value="KAJ4824362.1"/>
    <property type="molecule type" value="Genomic_DNA"/>
</dbReference>
<dbReference type="PANTHER" id="PTHR10108">
    <property type="entry name" value="SAM-DEPENDENT METHYLTRANSFERASE"/>
    <property type="match status" value="1"/>
</dbReference>
<keyword evidence="10" id="KW-1185">Reference proteome</keyword>
<feature type="transmembrane region" description="Helical" evidence="8">
    <location>
        <begin position="12"/>
        <end position="31"/>
    </location>
</feature>
<dbReference type="GO" id="GO:0016020">
    <property type="term" value="C:membrane"/>
    <property type="evidence" value="ECO:0007669"/>
    <property type="project" value="UniProtKB-SubCell"/>
</dbReference>
<dbReference type="OrthoDB" id="2013972at2759"/>
<sequence length="645" mass="72989">MGSKNNPAGFKTRSPLSILIVICLCCFFYFLGSWQKSGFGKGDSIALDIATRTDCSISNDLNFESHHNIVEIIEPTKPKASAFKPCDVKYTDYTPCQEQDRAMKFPRENMIYRERHCPPEDEKLHCLIPAPKGYTTPFPWPKGRDYVHYANVPHKSLTVEKAVQNWVQYQGNVFKFPGGGTMFPQGADAYIDELASVIPIADGSVRTALDTGCGVASWGAYLMKRNVLAMSFAPRDNHEAQVQFALERGVPAVIGVLGSIHLPYPSRAFDMAQCSRCLIPWTANGILENQPILLNFDCKSFYDTVSFQMHLIYGPASAGMYLMEVDRVLRPGGYWILSGPPINWKTYYQTWKRSKEDLQAEQRKIEKLAESLCWEKKYEKGDIAIWRKRINDKNCQRKSANICESNNADDVWYKEMEACVTPFPEVSSTDEVAGGEVMKFPERLFAVPPRIANNLVEDVTTKSYLENNKLWKKRVAYYRKLNSLIGTSRYRNVMDMNAELGGFAAALESPKSWVMNVVPTVAKNTLGVIYERGLIGTYHDWCEGFSTYPRTYDLIHASGVFSLYQNSCKLEDILLEMDRILRPEGTVIFRDDVDVLNKVNNIAGGMRWDTKMVDHEDGPLVPEKVLVAFKRYWVGGSGNTTSSNE</sequence>
<dbReference type="Pfam" id="PF03141">
    <property type="entry name" value="Methyltransf_29"/>
    <property type="match status" value="2"/>
</dbReference>
<dbReference type="EC" id="2.1.1.-" evidence="8"/>
<evidence type="ECO:0000256" key="2">
    <source>
        <dbReference type="ARBA" id="ARBA00008361"/>
    </source>
</evidence>
<dbReference type="GO" id="GO:0032259">
    <property type="term" value="P:methylation"/>
    <property type="evidence" value="ECO:0007669"/>
    <property type="project" value="UniProtKB-KW"/>
</dbReference>
<evidence type="ECO:0000256" key="3">
    <source>
        <dbReference type="ARBA" id="ARBA00022603"/>
    </source>
</evidence>
<keyword evidence="6 8" id="KW-0325">Glycoprotein</keyword>
<evidence type="ECO:0000313" key="10">
    <source>
        <dbReference type="Proteomes" id="UP001141552"/>
    </source>
</evidence>
<accession>A0A9Q0F5R1</accession>
<dbReference type="GO" id="GO:0005802">
    <property type="term" value="C:trans-Golgi network"/>
    <property type="evidence" value="ECO:0007669"/>
    <property type="project" value="TreeGrafter"/>
</dbReference>
<gene>
    <name evidence="9" type="ORF">Tsubulata_041852</name>
</gene>
<dbReference type="InterPro" id="IPR029063">
    <property type="entry name" value="SAM-dependent_MTases_sf"/>
</dbReference>
<dbReference type="SUPFAM" id="SSF53335">
    <property type="entry name" value="S-adenosyl-L-methionine-dependent methyltransferases"/>
    <property type="match status" value="2"/>
</dbReference>
<reference evidence="9" key="1">
    <citation type="submission" date="2022-02" db="EMBL/GenBank/DDBJ databases">
        <authorList>
            <person name="Henning P.M."/>
            <person name="McCubbin A.G."/>
            <person name="Shore J.S."/>
        </authorList>
    </citation>
    <scope>NUCLEOTIDE SEQUENCE</scope>
    <source>
        <strain evidence="9">F60SS</strain>
        <tissue evidence="9">Leaves</tissue>
    </source>
</reference>
<keyword evidence="5 8" id="KW-0735">Signal-anchor</keyword>
<evidence type="ECO:0000256" key="4">
    <source>
        <dbReference type="ARBA" id="ARBA00022679"/>
    </source>
</evidence>
<dbReference type="Gene3D" id="3.40.50.150">
    <property type="entry name" value="Vaccinia Virus protein VP39"/>
    <property type="match status" value="1"/>
</dbReference>
<protein>
    <recommendedName>
        <fullName evidence="8">Methyltransferase</fullName>
        <ecNumber evidence="8">2.1.1.-</ecNumber>
    </recommendedName>
</protein>
<organism evidence="9 10">
    <name type="scientific">Turnera subulata</name>
    <dbReference type="NCBI Taxonomy" id="218843"/>
    <lineage>
        <taxon>Eukaryota</taxon>
        <taxon>Viridiplantae</taxon>
        <taxon>Streptophyta</taxon>
        <taxon>Embryophyta</taxon>
        <taxon>Tracheophyta</taxon>
        <taxon>Spermatophyta</taxon>
        <taxon>Magnoliopsida</taxon>
        <taxon>eudicotyledons</taxon>
        <taxon>Gunneridae</taxon>
        <taxon>Pentapetalae</taxon>
        <taxon>rosids</taxon>
        <taxon>fabids</taxon>
        <taxon>Malpighiales</taxon>
        <taxon>Passifloraceae</taxon>
        <taxon>Turnera</taxon>
    </lineage>
</organism>
<dbReference type="PANTHER" id="PTHR10108:SF1104">
    <property type="entry name" value="METHYLTRANSFERASE PMT14-RELATED"/>
    <property type="match status" value="1"/>
</dbReference>
<evidence type="ECO:0000256" key="1">
    <source>
        <dbReference type="ARBA" id="ARBA00004606"/>
    </source>
</evidence>
<keyword evidence="8" id="KW-1133">Transmembrane helix</keyword>
<keyword evidence="4 8" id="KW-0808">Transferase</keyword>
<evidence type="ECO:0000313" key="9">
    <source>
        <dbReference type="EMBL" id="KAJ4824362.1"/>
    </source>
</evidence>
<dbReference type="Proteomes" id="UP001141552">
    <property type="component" value="Unassembled WGS sequence"/>
</dbReference>
<name>A0A9Q0F5R1_9ROSI</name>
<dbReference type="GO" id="GO:0005768">
    <property type="term" value="C:endosome"/>
    <property type="evidence" value="ECO:0007669"/>
    <property type="project" value="TreeGrafter"/>
</dbReference>
<evidence type="ECO:0000256" key="6">
    <source>
        <dbReference type="ARBA" id="ARBA00023180"/>
    </source>
</evidence>
<dbReference type="GO" id="GO:0008168">
    <property type="term" value="F:methyltransferase activity"/>
    <property type="evidence" value="ECO:0007669"/>
    <property type="project" value="UniProtKB-UniRule"/>
</dbReference>
<keyword evidence="8" id="KW-0812">Transmembrane</keyword>
<reference evidence="9" key="2">
    <citation type="journal article" date="2023" name="Plants (Basel)">
        <title>Annotation of the Turnera subulata (Passifloraceae) Draft Genome Reveals the S-Locus Evolved after the Divergence of Turneroideae from Passifloroideae in a Stepwise Manner.</title>
        <authorList>
            <person name="Henning P.M."/>
            <person name="Roalson E.H."/>
            <person name="Mir W."/>
            <person name="McCubbin A.G."/>
            <person name="Shore J.S."/>
        </authorList>
    </citation>
    <scope>NUCLEOTIDE SEQUENCE</scope>
    <source>
        <strain evidence="9">F60SS</strain>
    </source>
</reference>
<evidence type="ECO:0000256" key="7">
    <source>
        <dbReference type="ARBA" id="ARBA00037847"/>
    </source>
</evidence>
<dbReference type="InterPro" id="IPR004159">
    <property type="entry name" value="Put_SAM_MeTrfase"/>
</dbReference>
<comment type="similarity">
    <text evidence="2 8">Belongs to the methyltransferase superfamily.</text>
</comment>
<evidence type="ECO:0000256" key="8">
    <source>
        <dbReference type="RuleBase" id="RU366043"/>
    </source>
</evidence>
<dbReference type="AlphaFoldDB" id="A0A9Q0F5R1"/>